<sequence length="158" mass="17317">MRVAGVSIKSGQVYVAVAEQANEPHLLSLPIQPPIRVLANDGLDQAHRLTDLADRLQQDFHTHNVERIGLVATRMHANWKYTSAYERVLAISAVMLAGVELDIPYEEIKTERIGKAVEHPAKDLEHISPTAFGWDSPPKYWTAGGAEAFGATVPLLAS</sequence>
<proteinExistence type="predicted"/>
<name>A0A4R0HN98_9ACTN</name>
<dbReference type="AlphaFoldDB" id="A0A4R0HN98"/>
<organism evidence="1 2">
    <name type="scientific">Kribbella soli</name>
    <dbReference type="NCBI Taxonomy" id="1124743"/>
    <lineage>
        <taxon>Bacteria</taxon>
        <taxon>Bacillati</taxon>
        <taxon>Actinomycetota</taxon>
        <taxon>Actinomycetes</taxon>
        <taxon>Propionibacteriales</taxon>
        <taxon>Kribbellaceae</taxon>
        <taxon>Kribbella</taxon>
    </lineage>
</organism>
<dbReference type="Proteomes" id="UP000292346">
    <property type="component" value="Unassembled WGS sequence"/>
</dbReference>
<accession>A0A4R0HN98</accession>
<gene>
    <name evidence="1" type="ORF">E0H45_13290</name>
</gene>
<reference evidence="1 2" key="1">
    <citation type="submission" date="2019-02" db="EMBL/GenBank/DDBJ databases">
        <title>Kribbella capetownensis sp. nov. and Kribbella speibonae sp. nov., isolated from soil.</title>
        <authorList>
            <person name="Curtis S.M."/>
            <person name="Norton I."/>
            <person name="Everest G.J."/>
            <person name="Meyers P.R."/>
        </authorList>
    </citation>
    <scope>NUCLEOTIDE SEQUENCE [LARGE SCALE GENOMIC DNA]</scope>
    <source>
        <strain evidence="1 2">KCTC 29219</strain>
    </source>
</reference>
<keyword evidence="2" id="KW-1185">Reference proteome</keyword>
<dbReference type="EMBL" id="SJJZ01000001">
    <property type="protein sequence ID" value="TCC12153.1"/>
    <property type="molecule type" value="Genomic_DNA"/>
</dbReference>
<comment type="caution">
    <text evidence="1">The sequence shown here is derived from an EMBL/GenBank/DDBJ whole genome shotgun (WGS) entry which is preliminary data.</text>
</comment>
<dbReference type="RefSeq" id="WP_131337425.1">
    <property type="nucleotide sequence ID" value="NZ_SJJZ01000001.1"/>
</dbReference>
<evidence type="ECO:0000313" key="2">
    <source>
        <dbReference type="Proteomes" id="UP000292346"/>
    </source>
</evidence>
<protein>
    <submittedName>
        <fullName evidence="1">Uncharacterized protein</fullName>
    </submittedName>
</protein>
<dbReference type="OrthoDB" id="5194869at2"/>
<evidence type="ECO:0000313" key="1">
    <source>
        <dbReference type="EMBL" id="TCC12153.1"/>
    </source>
</evidence>